<gene>
    <name evidence="2" type="ORF">CEP50_16745</name>
</gene>
<dbReference type="EMBL" id="PVSR01000039">
    <property type="protein sequence ID" value="PRW62178.1"/>
    <property type="molecule type" value="Genomic_DNA"/>
</dbReference>
<evidence type="ECO:0000313" key="3">
    <source>
        <dbReference type="Proteomes" id="UP000239352"/>
    </source>
</evidence>
<evidence type="ECO:0000259" key="1">
    <source>
        <dbReference type="Pfam" id="PF04149"/>
    </source>
</evidence>
<reference evidence="2 3" key="1">
    <citation type="submission" date="2018-03" db="EMBL/GenBank/DDBJ databases">
        <title>Actinopolyspora mortivallis from Sahara, screening for active biomolecules.</title>
        <authorList>
            <person name="Selama O."/>
            <person name="Wellington E.M.H."/>
            <person name="Hacene H."/>
        </authorList>
    </citation>
    <scope>NUCLEOTIDE SEQUENCE [LARGE SCALE GENOMIC DNA]</scope>
    <source>
        <strain evidence="2 3">M5A</strain>
    </source>
</reference>
<dbReference type="InParanoid" id="A0A2T0GST1"/>
<dbReference type="Pfam" id="PF04149">
    <property type="entry name" value="DUF397"/>
    <property type="match status" value="1"/>
</dbReference>
<accession>A0A2T0GST1</accession>
<comment type="caution">
    <text evidence="2">The sequence shown here is derived from an EMBL/GenBank/DDBJ whole genome shotgun (WGS) entry which is preliminary data.</text>
</comment>
<dbReference type="Proteomes" id="UP000239352">
    <property type="component" value="Unassembled WGS sequence"/>
</dbReference>
<proteinExistence type="predicted"/>
<evidence type="ECO:0000313" key="2">
    <source>
        <dbReference type="EMBL" id="PRW62178.1"/>
    </source>
</evidence>
<organism evidence="2 3">
    <name type="scientific">Actinopolyspora mortivallis</name>
    <dbReference type="NCBI Taxonomy" id="33906"/>
    <lineage>
        <taxon>Bacteria</taxon>
        <taxon>Bacillati</taxon>
        <taxon>Actinomycetota</taxon>
        <taxon>Actinomycetes</taxon>
        <taxon>Actinopolysporales</taxon>
        <taxon>Actinopolysporaceae</taxon>
        <taxon>Actinopolyspora</taxon>
    </lineage>
</organism>
<dbReference type="InterPro" id="IPR007278">
    <property type="entry name" value="DUF397"/>
</dbReference>
<keyword evidence="3" id="KW-1185">Reference proteome</keyword>
<protein>
    <submittedName>
        <fullName evidence="2">DUF397 domain-containing protein</fullName>
    </submittedName>
</protein>
<dbReference type="STRING" id="1050202.GCA_000384035_00495"/>
<dbReference type="RefSeq" id="WP_106114891.1">
    <property type="nucleotide sequence ID" value="NZ_PVSR01000039.1"/>
</dbReference>
<feature type="domain" description="DUF397" evidence="1">
    <location>
        <begin position="7"/>
        <end position="59"/>
    </location>
</feature>
<sequence>MADLSRATWRTSSRSANGGQCVEVAVTSDLVGVRDSKDRTAGHFTAAPAQWQAFLNAVKADRFE</sequence>
<name>A0A2T0GST1_ACTMO</name>
<dbReference type="AlphaFoldDB" id="A0A2T0GST1"/>